<comment type="similarity">
    <text evidence="2 12">Belongs to the amiloride-sensitive sodium channel (TC 1.A.6) family.</text>
</comment>
<keyword evidence="6" id="KW-1133">Transmembrane helix</keyword>
<evidence type="ECO:0000256" key="8">
    <source>
        <dbReference type="ARBA" id="ARBA00023065"/>
    </source>
</evidence>
<dbReference type="EMBL" id="AJVK01014128">
    <property type="status" value="NOT_ANNOTATED_CDS"/>
    <property type="molecule type" value="Genomic_DNA"/>
</dbReference>
<dbReference type="PANTHER" id="PTHR11690">
    <property type="entry name" value="AMILORIDE-SENSITIVE SODIUM CHANNEL-RELATED"/>
    <property type="match status" value="1"/>
</dbReference>
<evidence type="ECO:0000256" key="12">
    <source>
        <dbReference type="RuleBase" id="RU000679"/>
    </source>
</evidence>
<dbReference type="Pfam" id="PF00858">
    <property type="entry name" value="ASC"/>
    <property type="match status" value="1"/>
</dbReference>
<keyword evidence="9" id="KW-0472">Membrane</keyword>
<reference evidence="13" key="1">
    <citation type="submission" date="2022-08" db="UniProtKB">
        <authorList>
            <consortium name="EnsemblMetazoa"/>
        </authorList>
    </citation>
    <scope>IDENTIFICATION</scope>
    <source>
        <strain evidence="13">Israel</strain>
    </source>
</reference>
<keyword evidence="8 12" id="KW-0406">Ion transport</keyword>
<organism evidence="13 14">
    <name type="scientific">Phlebotomus papatasi</name>
    <name type="common">Sandfly</name>
    <dbReference type="NCBI Taxonomy" id="29031"/>
    <lineage>
        <taxon>Eukaryota</taxon>
        <taxon>Metazoa</taxon>
        <taxon>Ecdysozoa</taxon>
        <taxon>Arthropoda</taxon>
        <taxon>Hexapoda</taxon>
        <taxon>Insecta</taxon>
        <taxon>Pterygota</taxon>
        <taxon>Neoptera</taxon>
        <taxon>Endopterygota</taxon>
        <taxon>Diptera</taxon>
        <taxon>Nematocera</taxon>
        <taxon>Psychodoidea</taxon>
        <taxon>Psychodidae</taxon>
        <taxon>Phlebotomus</taxon>
        <taxon>Phlebotomus</taxon>
    </lineage>
</organism>
<evidence type="ECO:0008006" key="15">
    <source>
        <dbReference type="Google" id="ProtNLM"/>
    </source>
</evidence>
<evidence type="ECO:0000313" key="14">
    <source>
        <dbReference type="Proteomes" id="UP000092462"/>
    </source>
</evidence>
<protein>
    <recommendedName>
        <fullName evidence="15">Pickpocket</fullName>
    </recommendedName>
</protein>
<dbReference type="GO" id="GO:0005886">
    <property type="term" value="C:plasma membrane"/>
    <property type="evidence" value="ECO:0007669"/>
    <property type="project" value="TreeGrafter"/>
</dbReference>
<dbReference type="Proteomes" id="UP000092462">
    <property type="component" value="Unassembled WGS sequence"/>
</dbReference>
<keyword evidence="5 12" id="KW-0812">Transmembrane</keyword>
<keyword evidence="4 12" id="KW-0894">Sodium channel</keyword>
<evidence type="ECO:0000256" key="3">
    <source>
        <dbReference type="ARBA" id="ARBA00022448"/>
    </source>
</evidence>
<evidence type="ECO:0000313" key="13">
    <source>
        <dbReference type="EnsemblMetazoa" id="PPAI013122-PA"/>
    </source>
</evidence>
<dbReference type="GO" id="GO:0015280">
    <property type="term" value="F:ligand-gated sodium channel activity"/>
    <property type="evidence" value="ECO:0007669"/>
    <property type="project" value="TreeGrafter"/>
</dbReference>
<dbReference type="AlphaFoldDB" id="A0A240SYU2"/>
<dbReference type="EnsemblMetazoa" id="PPAI013122-RA">
    <property type="protein sequence ID" value="PPAI013122-PA"/>
    <property type="gene ID" value="PPAI013122"/>
</dbReference>
<evidence type="ECO:0000256" key="5">
    <source>
        <dbReference type="ARBA" id="ARBA00022692"/>
    </source>
</evidence>
<dbReference type="VEuPathDB" id="VectorBase:PPAI013122"/>
<proteinExistence type="inferred from homology"/>
<evidence type="ECO:0000256" key="2">
    <source>
        <dbReference type="ARBA" id="ARBA00007193"/>
    </source>
</evidence>
<dbReference type="VEuPathDB" id="VectorBase:PPAPM1_001547"/>
<name>A0A240SYU2_PHLPP</name>
<keyword evidence="10 12" id="KW-0739">Sodium transport</keyword>
<evidence type="ECO:0000256" key="4">
    <source>
        <dbReference type="ARBA" id="ARBA00022461"/>
    </source>
</evidence>
<keyword evidence="3 12" id="KW-0813">Transport</keyword>
<evidence type="ECO:0000256" key="1">
    <source>
        <dbReference type="ARBA" id="ARBA00004141"/>
    </source>
</evidence>
<keyword evidence="7" id="KW-0915">Sodium</keyword>
<sequence>MANPTVISLERDYHDWNGTLPAVTFCYRDRLNQEAMEDFLEEKWNITSSDEDYEYFSGFIEAVVDISIDNLDIFDGFAFQKRIKEVSFLEITQAVVPIIEQHIGSFDRSFQLDAVPIITEKGLCYSVNSPLAQQMFQMPQEEQIPVIQKPLSCKYTKNQCFMKIDVYGNRLSSVFVHSPFEIPLAETPSFAMERTDEITSTYKIIETTADESLRELSLRQRKCLFHDEKLRMLSSYSLNLCTMECRASIALSVCGCKPFFYPFVEGPDCGINGMLCLNHFSWMEEAKKACECPKPCLDMLYMQNTFKIENWDVGEDAVPFAQKSTFRLEILPPRMRHRREILFTFEDLLVSLGAAASLFIGISFYNILHGLFAHFELMIDVICWCRARIS</sequence>
<evidence type="ECO:0000256" key="11">
    <source>
        <dbReference type="ARBA" id="ARBA00023303"/>
    </source>
</evidence>
<accession>A0A240SYU2</accession>
<evidence type="ECO:0000256" key="10">
    <source>
        <dbReference type="ARBA" id="ARBA00023201"/>
    </source>
</evidence>
<keyword evidence="14" id="KW-1185">Reference proteome</keyword>
<dbReference type="InterPro" id="IPR001873">
    <property type="entry name" value="ENaC"/>
</dbReference>
<dbReference type="PANTHER" id="PTHR11690:SF285">
    <property type="entry name" value="PICKPOCKET 3"/>
    <property type="match status" value="1"/>
</dbReference>
<evidence type="ECO:0000256" key="7">
    <source>
        <dbReference type="ARBA" id="ARBA00023053"/>
    </source>
</evidence>
<dbReference type="Gene3D" id="1.10.287.820">
    <property type="entry name" value="Acid-sensing ion channel domain"/>
    <property type="match status" value="1"/>
</dbReference>
<evidence type="ECO:0000256" key="6">
    <source>
        <dbReference type="ARBA" id="ARBA00022989"/>
    </source>
</evidence>
<keyword evidence="11 12" id="KW-0407">Ion channel</keyword>
<comment type="subcellular location">
    <subcellularLocation>
        <location evidence="1">Membrane</location>
        <topology evidence="1">Multi-pass membrane protein</topology>
    </subcellularLocation>
</comment>
<evidence type="ECO:0000256" key="9">
    <source>
        <dbReference type="ARBA" id="ARBA00023136"/>
    </source>
</evidence>